<sequence length="78" mass="8965">MRRSRSRKGKRPPSSSRSMRCAITRGCGKVDAEVPRGDLPFFAELFIALGSEADAEGPEELRAEIRRRLAERLERYWE</sequence>
<evidence type="ECO:0000313" key="4">
    <source>
        <dbReference type="Proteomes" id="UP000010795"/>
    </source>
</evidence>
<evidence type="ECO:0000256" key="1">
    <source>
        <dbReference type="SAM" id="MobiDB-lite"/>
    </source>
</evidence>
<dbReference type="KEGG" id="tco:Theco_0662"/>
<dbReference type="HOGENOM" id="CLU_2620888_0_0_9"/>
<dbReference type="AlphaFoldDB" id="L0EB11"/>
<dbReference type="InterPro" id="IPR057727">
    <property type="entry name" value="WCX_dom"/>
</dbReference>
<dbReference type="Proteomes" id="UP000010795">
    <property type="component" value="Chromosome"/>
</dbReference>
<reference evidence="4" key="1">
    <citation type="submission" date="2012-01" db="EMBL/GenBank/DDBJ databases">
        <title>Complete sequence of chromosome of Thermobacillus composti KWC4.</title>
        <authorList>
            <person name="Lucas S."/>
            <person name="Han J."/>
            <person name="Lapidus A."/>
            <person name="Cheng J.-F."/>
            <person name="Goodwin L."/>
            <person name="Pitluck S."/>
            <person name="Peters L."/>
            <person name="Ovchinnikova G."/>
            <person name="Teshima H."/>
            <person name="Detter J.C."/>
            <person name="Han C."/>
            <person name="Tapia R."/>
            <person name="Land M."/>
            <person name="Hauser L."/>
            <person name="Kyrpides N."/>
            <person name="Ivanova N."/>
            <person name="Pagani I."/>
            <person name="Anderson I."/>
            <person name="Woyke T."/>
        </authorList>
    </citation>
    <scope>NUCLEOTIDE SEQUENCE [LARGE SCALE GENOMIC DNA]</scope>
    <source>
        <strain evidence="4">DSM 18247 / JCM 13945 / KWC4</strain>
    </source>
</reference>
<keyword evidence="4" id="KW-1185">Reference proteome</keyword>
<gene>
    <name evidence="3" type="ordered locus">Theco_0662</name>
</gene>
<feature type="region of interest" description="Disordered" evidence="1">
    <location>
        <begin position="1"/>
        <end position="20"/>
    </location>
</feature>
<accession>L0EB11</accession>
<proteinExistence type="predicted"/>
<feature type="compositionally biased region" description="Basic residues" evidence="1">
    <location>
        <begin position="1"/>
        <end position="11"/>
    </location>
</feature>
<organism evidence="3 4">
    <name type="scientific">Thermobacillus composti (strain DSM 18247 / JCM 13945 / KWC4)</name>
    <dbReference type="NCBI Taxonomy" id="717605"/>
    <lineage>
        <taxon>Bacteria</taxon>
        <taxon>Bacillati</taxon>
        <taxon>Bacillota</taxon>
        <taxon>Bacilli</taxon>
        <taxon>Bacillales</taxon>
        <taxon>Paenibacillaceae</taxon>
        <taxon>Thermobacillus</taxon>
    </lineage>
</organism>
<evidence type="ECO:0000259" key="2">
    <source>
        <dbReference type="Pfam" id="PF25583"/>
    </source>
</evidence>
<feature type="domain" description="WCX" evidence="2">
    <location>
        <begin position="26"/>
        <end position="71"/>
    </location>
</feature>
<evidence type="ECO:0000313" key="3">
    <source>
        <dbReference type="EMBL" id="AGA56871.1"/>
    </source>
</evidence>
<dbReference type="EMBL" id="CP003255">
    <property type="protein sequence ID" value="AGA56871.1"/>
    <property type="molecule type" value="Genomic_DNA"/>
</dbReference>
<name>L0EB11_THECK</name>
<protein>
    <recommendedName>
        <fullName evidence="2">WCX domain-containing protein</fullName>
    </recommendedName>
</protein>
<dbReference type="Pfam" id="PF25583">
    <property type="entry name" value="WCX"/>
    <property type="match status" value="1"/>
</dbReference>